<dbReference type="EMBL" id="CP001631">
    <property type="protein sequence ID" value="ACU53567.1"/>
    <property type="molecule type" value="Genomic_DNA"/>
</dbReference>
<protein>
    <recommendedName>
        <fullName evidence="4">Lipoprotein</fullName>
    </recommendedName>
</protein>
<proteinExistence type="predicted"/>
<dbReference type="STRING" id="525909.Afer_0613"/>
<evidence type="ECO:0008006" key="4">
    <source>
        <dbReference type="Google" id="ProtNLM"/>
    </source>
</evidence>
<dbReference type="OrthoDB" id="10018352at2"/>
<dbReference type="eggNOG" id="ENOG5031DGH">
    <property type="taxonomic scope" value="Bacteria"/>
</dbReference>
<organism evidence="2 3">
    <name type="scientific">Acidimicrobium ferrooxidans (strain DSM 10331 / JCM 15462 / NBRC 103882 / ICP)</name>
    <dbReference type="NCBI Taxonomy" id="525909"/>
    <lineage>
        <taxon>Bacteria</taxon>
        <taxon>Bacillati</taxon>
        <taxon>Actinomycetota</taxon>
        <taxon>Acidimicrobiia</taxon>
        <taxon>Acidimicrobiales</taxon>
        <taxon>Acidimicrobiaceae</taxon>
        <taxon>Acidimicrobium</taxon>
    </lineage>
</organism>
<keyword evidence="1" id="KW-0732">Signal</keyword>
<gene>
    <name evidence="2" type="ordered locus">Afer_0613</name>
</gene>
<evidence type="ECO:0000256" key="1">
    <source>
        <dbReference type="SAM" id="SignalP"/>
    </source>
</evidence>
<dbReference type="AlphaFoldDB" id="C7LXV9"/>
<reference evidence="2 3" key="1">
    <citation type="journal article" date="2009" name="Stand. Genomic Sci.">
        <title>Complete genome sequence of Acidimicrobium ferrooxidans type strain (ICP).</title>
        <authorList>
            <person name="Clum A."/>
            <person name="Nolan M."/>
            <person name="Lang E."/>
            <person name="Glavina Del Rio T."/>
            <person name="Tice H."/>
            <person name="Copeland A."/>
            <person name="Cheng J.F."/>
            <person name="Lucas S."/>
            <person name="Chen F."/>
            <person name="Bruce D."/>
            <person name="Goodwin L."/>
            <person name="Pitluck S."/>
            <person name="Ivanova N."/>
            <person name="Mavrommatis K."/>
            <person name="Mikhailova N."/>
            <person name="Pati A."/>
            <person name="Chen A."/>
            <person name="Palaniappan K."/>
            <person name="Goker M."/>
            <person name="Spring S."/>
            <person name="Land M."/>
            <person name="Hauser L."/>
            <person name="Chang Y.J."/>
            <person name="Jeffries C.C."/>
            <person name="Chain P."/>
            <person name="Bristow J."/>
            <person name="Eisen J.A."/>
            <person name="Markowitz V."/>
            <person name="Hugenholtz P."/>
            <person name="Kyrpides N.C."/>
            <person name="Klenk H.P."/>
            <person name="Lapidus A."/>
        </authorList>
    </citation>
    <scope>NUCLEOTIDE SEQUENCE [LARGE SCALE GENOMIC DNA]</scope>
    <source>
        <strain evidence="3">DSM 10331 / JCM 15462 / NBRC 103882 / ICP</strain>
    </source>
</reference>
<dbReference type="RefSeq" id="WP_015798062.1">
    <property type="nucleotide sequence ID" value="NC_013124.1"/>
</dbReference>
<dbReference type="HOGENOM" id="CLU_1998927_0_0_11"/>
<accession>C7LXV9</accession>
<dbReference type="PROSITE" id="PS51257">
    <property type="entry name" value="PROKAR_LIPOPROTEIN"/>
    <property type="match status" value="1"/>
</dbReference>
<dbReference type="Proteomes" id="UP000000771">
    <property type="component" value="Chromosome"/>
</dbReference>
<feature type="signal peptide" evidence="1">
    <location>
        <begin position="1"/>
        <end position="27"/>
    </location>
</feature>
<feature type="chain" id="PRO_5002979770" description="Lipoprotein" evidence="1">
    <location>
        <begin position="28"/>
        <end position="124"/>
    </location>
</feature>
<name>C7LXV9_ACIFD</name>
<sequence length="124" mass="12256">MGPTKALRLAAVAVAGGALLAACGASAGSNATAACRLVRSSIALWQRANTASGATRSALASQAEVLLERAEPLANIAAGANSGYQPLAATLGEVGRVSEDHLVRALQQECAHPNAASGPLLPSS</sequence>
<evidence type="ECO:0000313" key="2">
    <source>
        <dbReference type="EMBL" id="ACU53567.1"/>
    </source>
</evidence>
<evidence type="ECO:0000313" key="3">
    <source>
        <dbReference type="Proteomes" id="UP000000771"/>
    </source>
</evidence>
<keyword evidence="3" id="KW-1185">Reference proteome</keyword>
<dbReference type="KEGG" id="afo:Afer_0613"/>